<gene>
    <name evidence="1" type="ORF">Tci_927936</name>
</gene>
<name>A0A699X8A6_TANCI</name>
<feature type="non-terminal residue" evidence="1">
    <location>
        <position position="93"/>
    </location>
</feature>
<evidence type="ECO:0000313" key="1">
    <source>
        <dbReference type="EMBL" id="GFD55967.1"/>
    </source>
</evidence>
<accession>A0A699X8A6</accession>
<proteinExistence type="predicted"/>
<feature type="non-terminal residue" evidence="1">
    <location>
        <position position="1"/>
    </location>
</feature>
<dbReference type="EMBL" id="BKCJ011823855">
    <property type="protein sequence ID" value="GFD55967.1"/>
    <property type="molecule type" value="Genomic_DNA"/>
</dbReference>
<organism evidence="1">
    <name type="scientific">Tanacetum cinerariifolium</name>
    <name type="common">Dalmatian daisy</name>
    <name type="synonym">Chrysanthemum cinerariifolium</name>
    <dbReference type="NCBI Taxonomy" id="118510"/>
    <lineage>
        <taxon>Eukaryota</taxon>
        <taxon>Viridiplantae</taxon>
        <taxon>Streptophyta</taxon>
        <taxon>Embryophyta</taxon>
        <taxon>Tracheophyta</taxon>
        <taxon>Spermatophyta</taxon>
        <taxon>Magnoliopsida</taxon>
        <taxon>eudicotyledons</taxon>
        <taxon>Gunneridae</taxon>
        <taxon>Pentapetalae</taxon>
        <taxon>asterids</taxon>
        <taxon>campanulids</taxon>
        <taxon>Asterales</taxon>
        <taxon>Asteraceae</taxon>
        <taxon>Asteroideae</taxon>
        <taxon>Anthemideae</taxon>
        <taxon>Anthemidinae</taxon>
        <taxon>Tanacetum</taxon>
    </lineage>
</organism>
<comment type="caution">
    <text evidence="1">The sequence shown here is derived from an EMBL/GenBank/DDBJ whole genome shotgun (WGS) entry which is preliminary data.</text>
</comment>
<reference evidence="1" key="1">
    <citation type="journal article" date="2019" name="Sci. Rep.">
        <title>Draft genome of Tanacetum cinerariifolium, the natural source of mosquito coil.</title>
        <authorList>
            <person name="Yamashiro T."/>
            <person name="Shiraishi A."/>
            <person name="Satake H."/>
            <person name="Nakayama K."/>
        </authorList>
    </citation>
    <scope>NUCLEOTIDE SEQUENCE</scope>
</reference>
<protein>
    <submittedName>
        <fullName evidence="1">Uncharacterized protein</fullName>
    </submittedName>
</protein>
<dbReference type="AlphaFoldDB" id="A0A699X8A6"/>
<sequence length="93" mass="9824">TPASVRSSSMLKRGGIVSVLIGEDAIVERVWDDRRVDWYRGEVRGCRCANDVDDVSLASITGPAADSGVNAKLPHATAGEASSKDSAQICHIV</sequence>